<organism evidence="2">
    <name type="scientific">sediment metagenome</name>
    <dbReference type="NCBI Taxonomy" id="749907"/>
    <lineage>
        <taxon>unclassified sequences</taxon>
        <taxon>metagenomes</taxon>
        <taxon>ecological metagenomes</taxon>
    </lineage>
</organism>
<proteinExistence type="predicted"/>
<accession>D9PN23</accession>
<name>D9PN23_9ZZZZ</name>
<protein>
    <submittedName>
        <fullName evidence="2">Peptidase-like protein</fullName>
        <ecNumber evidence="2">3.4.24.-</ecNumber>
    </submittedName>
</protein>
<dbReference type="GO" id="GO:0002949">
    <property type="term" value="P:tRNA threonylcarbamoyladenosine modification"/>
    <property type="evidence" value="ECO:0007669"/>
    <property type="project" value="InterPro"/>
</dbReference>
<reference evidence="2" key="2">
    <citation type="journal article" date="2011" name="Microb. Ecol.">
        <title>Taxonomic and Functional Metagenomic Profiling of the Microbial Community in the Anoxic Sediment of a Sub-saline Shallow Lake (Laguna de Carrizo, Central Spain).</title>
        <authorList>
            <person name="Ferrer M."/>
            <person name="Guazzaroni M.E."/>
            <person name="Richter M."/>
            <person name="Garcia-Salamanca A."/>
            <person name="Yarza P."/>
            <person name="Suarez-Suarez A."/>
            <person name="Solano J."/>
            <person name="Alcaide M."/>
            <person name="van Dillewijn P."/>
            <person name="Molina-Henares M.A."/>
            <person name="Lopez-Cortes N."/>
            <person name="Al-Ramahi Y."/>
            <person name="Guerrero C."/>
            <person name="Acosta A."/>
            <person name="de Eugenio L.I."/>
            <person name="Martinez V."/>
            <person name="Marques S."/>
            <person name="Rojo F."/>
            <person name="Santero E."/>
            <person name="Genilloud O."/>
            <person name="Perez-Perez J."/>
            <person name="Rossello-Mora R."/>
            <person name="Ramos J.L."/>
        </authorList>
    </citation>
    <scope>NUCLEOTIDE SEQUENCE</scope>
</reference>
<feature type="domain" description="Gcp-like" evidence="1">
    <location>
        <begin position="40"/>
        <end position="160"/>
    </location>
</feature>
<dbReference type="SUPFAM" id="SSF53067">
    <property type="entry name" value="Actin-like ATPase domain"/>
    <property type="match status" value="1"/>
</dbReference>
<reference evidence="2" key="1">
    <citation type="submission" date="2010-07" db="EMBL/GenBank/DDBJ databases">
        <authorList>
            <consortium name="CONSOLIDER consortium CSD2007-00005"/>
            <person name="Guazzaroni M.-E."/>
            <person name="Richter M."/>
            <person name="Garcia-Salamanca A."/>
            <person name="Yarza P."/>
            <person name="Ferrer M."/>
        </authorList>
    </citation>
    <scope>NUCLEOTIDE SEQUENCE</scope>
</reference>
<dbReference type="EMBL" id="ADZX01000910">
    <property type="protein sequence ID" value="EFK95043.1"/>
    <property type="molecule type" value="Genomic_DNA"/>
</dbReference>
<dbReference type="Pfam" id="PF00814">
    <property type="entry name" value="TsaD"/>
    <property type="match status" value="1"/>
</dbReference>
<dbReference type="InterPro" id="IPR043129">
    <property type="entry name" value="ATPase_NBD"/>
</dbReference>
<dbReference type="NCBIfam" id="TIGR03725">
    <property type="entry name" value="T6A_YeaZ"/>
    <property type="match status" value="1"/>
</dbReference>
<comment type="caution">
    <text evidence="2">The sequence shown here is derived from an EMBL/GenBank/DDBJ whole genome shotgun (WGS) entry which is preliminary data.</text>
</comment>
<sequence length="242" mass="27905">MRKQNQPIILACETTTPTLSLSLYKNGRVITTTKAKDFAQHSSLMIPMLDRLLRQTNTRLSDVTLFGVNIGPGSFTGIRIGLSFIKTLALELKRNIIITNSFFLMLQGLLQKIQKIDEGSHIILLVKSLKSEAYHSEYKYSHGILKQSGKESYDRYDHIKERLKKLQQKNIIIAGNDLEECNALTHDLKSFQYVKIDSRNIIDIYLSKNLKLVNKSKVFSRSNYKIISPKNLTPYYLRHTYY</sequence>
<evidence type="ECO:0000313" key="2">
    <source>
        <dbReference type="EMBL" id="EFK95043.1"/>
    </source>
</evidence>
<dbReference type="InterPro" id="IPR022496">
    <property type="entry name" value="T6A_TsaB"/>
</dbReference>
<keyword evidence="2" id="KW-0378">Hydrolase</keyword>
<dbReference type="GO" id="GO:0016787">
    <property type="term" value="F:hydrolase activity"/>
    <property type="evidence" value="ECO:0007669"/>
    <property type="project" value="UniProtKB-KW"/>
</dbReference>
<dbReference type="InterPro" id="IPR000905">
    <property type="entry name" value="Gcp-like_dom"/>
</dbReference>
<gene>
    <name evidence="2" type="primary">yeaZ</name>
    <name evidence="2" type="ORF">LDC_2952</name>
</gene>
<dbReference type="EC" id="3.4.24.-" evidence="2"/>
<dbReference type="AlphaFoldDB" id="D9PN23"/>
<evidence type="ECO:0000259" key="1">
    <source>
        <dbReference type="Pfam" id="PF00814"/>
    </source>
</evidence>
<dbReference type="Gene3D" id="3.30.420.40">
    <property type="match status" value="2"/>
</dbReference>